<name>A0A975GNW5_9BACT</name>
<accession>A0A975GNW5</accession>
<dbReference type="Proteomes" id="UP000663722">
    <property type="component" value="Chromosome"/>
</dbReference>
<proteinExistence type="predicted"/>
<reference evidence="1" key="1">
    <citation type="journal article" date="2021" name="Microb. Physiol.">
        <title>Proteogenomic Insights into the Physiology of Marine, Sulfate-Reducing, Filamentous Desulfonema limicola and Desulfonema magnum.</title>
        <authorList>
            <person name="Schnaars V."/>
            <person name="Wohlbrand L."/>
            <person name="Scheve S."/>
            <person name="Hinrichs C."/>
            <person name="Reinhardt R."/>
            <person name="Rabus R."/>
        </authorList>
    </citation>
    <scope>NUCLEOTIDE SEQUENCE</scope>
    <source>
        <strain evidence="1">4be13</strain>
    </source>
</reference>
<organism evidence="1 2">
    <name type="scientific">Desulfonema magnum</name>
    <dbReference type="NCBI Taxonomy" id="45655"/>
    <lineage>
        <taxon>Bacteria</taxon>
        <taxon>Pseudomonadati</taxon>
        <taxon>Thermodesulfobacteriota</taxon>
        <taxon>Desulfobacteria</taxon>
        <taxon>Desulfobacterales</taxon>
        <taxon>Desulfococcaceae</taxon>
        <taxon>Desulfonema</taxon>
    </lineage>
</organism>
<gene>
    <name evidence="1" type="ORF">dnm_042380</name>
</gene>
<evidence type="ECO:0000313" key="2">
    <source>
        <dbReference type="Proteomes" id="UP000663722"/>
    </source>
</evidence>
<evidence type="ECO:0000313" key="1">
    <source>
        <dbReference type="EMBL" id="QTA88197.1"/>
    </source>
</evidence>
<dbReference type="KEGG" id="dmm:dnm_042380"/>
<keyword evidence="2" id="KW-1185">Reference proteome</keyword>
<dbReference type="AlphaFoldDB" id="A0A975GNW5"/>
<sequence>MMYATNMPPRRGFTGIPKIRYNQKFFDPVRIKSLSFLRKQE</sequence>
<dbReference type="EMBL" id="CP061800">
    <property type="protein sequence ID" value="QTA88197.1"/>
    <property type="molecule type" value="Genomic_DNA"/>
</dbReference>
<protein>
    <submittedName>
        <fullName evidence="1">Uncharacterized protein</fullName>
    </submittedName>
</protein>